<dbReference type="PANTHER" id="PTHR42152">
    <property type="entry name" value="PROTEIN GDF5OS, MITOCHONDRIAL"/>
    <property type="match status" value="1"/>
</dbReference>
<evidence type="ECO:0000313" key="3">
    <source>
        <dbReference type="Proteomes" id="UP000694397"/>
    </source>
</evidence>
<evidence type="ECO:0000256" key="1">
    <source>
        <dbReference type="SAM" id="MobiDB-lite"/>
    </source>
</evidence>
<protein>
    <submittedName>
        <fullName evidence="2">Uncharacterized protein</fullName>
    </submittedName>
</protein>
<dbReference type="Proteomes" id="UP000694397">
    <property type="component" value="Chromosome 18"/>
</dbReference>
<reference evidence="2" key="2">
    <citation type="submission" date="2025-08" db="UniProtKB">
        <authorList>
            <consortium name="Ensembl"/>
        </authorList>
    </citation>
    <scope>IDENTIFICATION</scope>
</reference>
<feature type="compositionally biased region" description="Low complexity" evidence="1">
    <location>
        <begin position="172"/>
        <end position="190"/>
    </location>
</feature>
<accession>A0A8C9V2M2</accession>
<organism evidence="2 3">
    <name type="scientific">Scleropages formosus</name>
    <name type="common">Asian bonytongue</name>
    <name type="synonym">Osteoglossum formosum</name>
    <dbReference type="NCBI Taxonomy" id="113540"/>
    <lineage>
        <taxon>Eukaryota</taxon>
        <taxon>Metazoa</taxon>
        <taxon>Chordata</taxon>
        <taxon>Craniata</taxon>
        <taxon>Vertebrata</taxon>
        <taxon>Euteleostomi</taxon>
        <taxon>Actinopterygii</taxon>
        <taxon>Neopterygii</taxon>
        <taxon>Teleostei</taxon>
        <taxon>Osteoglossocephala</taxon>
        <taxon>Osteoglossomorpha</taxon>
        <taxon>Osteoglossiformes</taxon>
        <taxon>Osteoglossidae</taxon>
        <taxon>Scleropages</taxon>
    </lineage>
</organism>
<proteinExistence type="predicted"/>
<reference evidence="2" key="3">
    <citation type="submission" date="2025-09" db="UniProtKB">
        <authorList>
            <consortium name="Ensembl"/>
        </authorList>
    </citation>
    <scope>IDENTIFICATION</scope>
</reference>
<evidence type="ECO:0000313" key="2">
    <source>
        <dbReference type="Ensembl" id="ENSSFOP00015018303.1"/>
    </source>
</evidence>
<dbReference type="GeneTree" id="ENSGT01030000234822"/>
<feature type="compositionally biased region" description="Basic and acidic residues" evidence="1">
    <location>
        <begin position="143"/>
        <end position="160"/>
    </location>
</feature>
<reference evidence="2 3" key="1">
    <citation type="submission" date="2019-04" db="EMBL/GenBank/DDBJ databases">
        <authorList>
            <consortium name="Wellcome Sanger Institute Data Sharing"/>
        </authorList>
    </citation>
    <scope>NUCLEOTIDE SEQUENCE [LARGE SCALE GENOMIC DNA]</scope>
</reference>
<dbReference type="OrthoDB" id="9950889at2759"/>
<dbReference type="PANTHER" id="PTHR42152:SF1">
    <property type="entry name" value="PROTEIN GDF5-AS1, MITOCHONDRIAL"/>
    <property type="match status" value="1"/>
</dbReference>
<feature type="region of interest" description="Disordered" evidence="1">
    <location>
        <begin position="129"/>
        <end position="196"/>
    </location>
</feature>
<name>A0A8C9V2M2_SCLFO</name>
<dbReference type="Ensembl" id="ENSSFOT00015018513.2">
    <property type="protein sequence ID" value="ENSSFOP00015018303.1"/>
    <property type="gene ID" value="ENSSFOG00015011769.2"/>
</dbReference>
<sequence>MIQSSQPRSLKLTCSAFLLHLDLDFLPCRFPCRLLSAVLRLRRAFAGPPCSSFICEPRDLTFSFISLKRFSLFLDLVKTTRMAFSRWVRPLRSSPRCLKSASDWPRVASSSKQSCPPWAEWRPFLNTSHTSKTSHPGLRASWRSRDLESRSRPDPQDTRRRPYSPAWDAGKSSGSSLNILSSAPTSSSLSERAETSNRYFCRRNGECERSSAR</sequence>
<keyword evidence="3" id="KW-1185">Reference proteome</keyword>
<dbReference type="InterPro" id="IPR039711">
    <property type="entry name" value="GDF5OS"/>
</dbReference>
<dbReference type="AlphaFoldDB" id="A0A8C9V2M2"/>